<proteinExistence type="predicted"/>
<comment type="caution">
    <text evidence="1">The sequence shown here is derived from an EMBL/GenBank/DDBJ whole genome shotgun (WGS) entry which is preliminary data.</text>
</comment>
<organism evidence="1 2">
    <name type="scientific">Faecalibacterium prausnitzii</name>
    <dbReference type="NCBI Taxonomy" id="853"/>
    <lineage>
        <taxon>Bacteria</taxon>
        <taxon>Bacillati</taxon>
        <taxon>Bacillota</taxon>
        <taxon>Clostridia</taxon>
        <taxon>Eubacteriales</taxon>
        <taxon>Oscillospiraceae</taxon>
        <taxon>Faecalibacterium</taxon>
    </lineage>
</organism>
<evidence type="ECO:0000313" key="1">
    <source>
        <dbReference type="EMBL" id="PDX82569.1"/>
    </source>
</evidence>
<dbReference type="AlphaFoldDB" id="A0A2A7AU01"/>
<dbReference type="EMBL" id="NMTY01000004">
    <property type="protein sequence ID" value="PDX82569.1"/>
    <property type="molecule type" value="Genomic_DNA"/>
</dbReference>
<accession>A0A2A7AU01</accession>
<evidence type="ECO:0000313" key="2">
    <source>
        <dbReference type="Proteomes" id="UP000220005"/>
    </source>
</evidence>
<protein>
    <submittedName>
        <fullName evidence="1">Uncharacterized protein</fullName>
    </submittedName>
</protein>
<sequence length="68" mass="7414">MMPAAIPQSIRRVRGSCVDRIRNTPAAPTAVQHAGSKSTAATKKIPFKPHSPFLLFYAEKRNLVNGNP</sequence>
<dbReference type="Proteomes" id="UP000220005">
    <property type="component" value="Unassembled WGS sequence"/>
</dbReference>
<reference evidence="1 2" key="1">
    <citation type="journal article" date="2017" name="Front. Microbiol.">
        <title>New Insights into the Diversity of the Genus Faecalibacterium.</title>
        <authorList>
            <person name="Benevides L."/>
            <person name="Burman S."/>
            <person name="Martin R."/>
            <person name="Robert V."/>
            <person name="Thomas M."/>
            <person name="Miquel S."/>
            <person name="Chain F."/>
            <person name="Sokol H."/>
            <person name="Bermudez-Humaran L.G."/>
            <person name="Morrison M."/>
            <person name="Langella P."/>
            <person name="Azevedo V.A."/>
            <person name="Chatel J.M."/>
            <person name="Soares S."/>
        </authorList>
    </citation>
    <scope>NUCLEOTIDE SEQUENCE [LARGE SCALE GENOMIC DNA]</scope>
    <source>
        <strain evidence="1 2">CNCM I 4575</strain>
    </source>
</reference>
<gene>
    <name evidence="1" type="ORF">CGS58_03695</name>
</gene>
<name>A0A2A7AU01_9FIRM</name>